<evidence type="ECO:0000256" key="3">
    <source>
        <dbReference type="ARBA" id="ARBA00006528"/>
    </source>
</evidence>
<feature type="transmembrane region" description="Helical" evidence="11">
    <location>
        <begin position="325"/>
        <end position="346"/>
    </location>
</feature>
<evidence type="ECO:0000256" key="5">
    <source>
        <dbReference type="ARBA" id="ARBA00022528"/>
    </source>
</evidence>
<reference evidence="12" key="1">
    <citation type="submission" date="2023-03" db="EMBL/GenBank/DDBJ databases">
        <authorList>
            <person name="Julca I."/>
        </authorList>
    </citation>
    <scope>NUCLEOTIDE SEQUENCE</scope>
</reference>
<evidence type="ECO:0000256" key="10">
    <source>
        <dbReference type="ARBA" id="ARBA00023136"/>
    </source>
</evidence>
<evidence type="ECO:0000256" key="7">
    <source>
        <dbReference type="ARBA" id="ARBA00022692"/>
    </source>
</evidence>
<dbReference type="Proteomes" id="UP001161247">
    <property type="component" value="Chromosome 3"/>
</dbReference>
<keyword evidence="13" id="KW-1185">Reference proteome</keyword>
<comment type="subcellular location">
    <subcellularLocation>
        <location evidence="2">Membrane</location>
        <topology evidence="2">Multi-pass membrane protein</topology>
    </subcellularLocation>
    <subcellularLocation>
        <location evidence="1">Plastid</location>
        <location evidence="1">Chloroplast envelope</location>
    </subcellularLocation>
</comment>
<dbReference type="FunFam" id="1.20.1530.20:FF:000018">
    <property type="entry name" value="Probable sodium/metabolite cotransporter BASS1, chloroplastic"/>
    <property type="match status" value="1"/>
</dbReference>
<feature type="transmembrane region" description="Helical" evidence="11">
    <location>
        <begin position="293"/>
        <end position="313"/>
    </location>
</feature>
<feature type="transmembrane region" description="Helical" evidence="11">
    <location>
        <begin position="141"/>
        <end position="159"/>
    </location>
</feature>
<comment type="similarity">
    <text evidence="3">Belongs to the bile acid:sodium symporter (BASS) (TC 2.A.28) family.</text>
</comment>
<keyword evidence="4" id="KW-0813">Transport</keyword>
<keyword evidence="7 11" id="KW-0812">Transmembrane</keyword>
<dbReference type="Pfam" id="PF01758">
    <property type="entry name" value="SBF"/>
    <property type="match status" value="1"/>
</dbReference>
<feature type="transmembrane region" description="Helical" evidence="11">
    <location>
        <begin position="384"/>
        <end position="405"/>
    </location>
</feature>
<dbReference type="AlphaFoldDB" id="A0AAV1CX09"/>
<keyword evidence="10 11" id="KW-0472">Membrane</keyword>
<feature type="transmembrane region" description="Helical" evidence="11">
    <location>
        <begin position="196"/>
        <end position="215"/>
    </location>
</feature>
<feature type="transmembrane region" description="Helical" evidence="11">
    <location>
        <begin position="261"/>
        <end position="281"/>
    </location>
</feature>
<evidence type="ECO:0000313" key="13">
    <source>
        <dbReference type="Proteomes" id="UP001161247"/>
    </source>
</evidence>
<feature type="transmembrane region" description="Helical" evidence="11">
    <location>
        <begin position="171"/>
        <end position="190"/>
    </location>
</feature>
<keyword evidence="6" id="KW-0934">Plastid</keyword>
<evidence type="ECO:0000313" key="12">
    <source>
        <dbReference type="EMBL" id="CAI9100249.1"/>
    </source>
</evidence>
<evidence type="ECO:0000256" key="11">
    <source>
        <dbReference type="SAM" id="Phobius"/>
    </source>
</evidence>
<accession>A0AAV1CX09</accession>
<evidence type="ECO:0000256" key="4">
    <source>
        <dbReference type="ARBA" id="ARBA00022448"/>
    </source>
</evidence>
<dbReference type="PANTHER" id="PTHR10361">
    <property type="entry name" value="SODIUM-BILE ACID COTRANSPORTER"/>
    <property type="match status" value="1"/>
</dbReference>
<dbReference type="InterPro" id="IPR002657">
    <property type="entry name" value="BilAc:Na_symport/Acr3"/>
</dbReference>
<dbReference type="GO" id="GO:0016020">
    <property type="term" value="C:membrane"/>
    <property type="evidence" value="ECO:0007669"/>
    <property type="project" value="UniProtKB-SubCell"/>
</dbReference>
<keyword evidence="8" id="KW-0809">Transit peptide</keyword>
<evidence type="ECO:0000256" key="2">
    <source>
        <dbReference type="ARBA" id="ARBA00004141"/>
    </source>
</evidence>
<feature type="transmembrane region" description="Helical" evidence="11">
    <location>
        <begin position="108"/>
        <end position="129"/>
    </location>
</feature>
<evidence type="ECO:0000256" key="6">
    <source>
        <dbReference type="ARBA" id="ARBA00022640"/>
    </source>
</evidence>
<evidence type="ECO:0000256" key="9">
    <source>
        <dbReference type="ARBA" id="ARBA00022989"/>
    </source>
</evidence>
<evidence type="ECO:0000256" key="8">
    <source>
        <dbReference type="ARBA" id="ARBA00022946"/>
    </source>
</evidence>
<dbReference type="GO" id="GO:0009941">
    <property type="term" value="C:chloroplast envelope"/>
    <property type="evidence" value="ECO:0007669"/>
    <property type="project" value="UniProtKB-SubCell"/>
</dbReference>
<keyword evidence="9 11" id="KW-1133">Transmembrane helix</keyword>
<gene>
    <name evidence="12" type="ORF">OLC1_LOCUS10127</name>
</gene>
<feature type="transmembrane region" description="Helical" evidence="11">
    <location>
        <begin position="227"/>
        <end position="249"/>
    </location>
</feature>
<keyword evidence="5" id="KW-0150">Chloroplast</keyword>
<name>A0AAV1CX09_OLDCO</name>
<dbReference type="EMBL" id="OX459120">
    <property type="protein sequence ID" value="CAI9100249.1"/>
    <property type="molecule type" value="Genomic_DNA"/>
</dbReference>
<protein>
    <submittedName>
        <fullName evidence="12">OLC1v1037203C2</fullName>
    </submittedName>
</protein>
<organism evidence="12 13">
    <name type="scientific">Oldenlandia corymbosa var. corymbosa</name>
    <dbReference type="NCBI Taxonomy" id="529605"/>
    <lineage>
        <taxon>Eukaryota</taxon>
        <taxon>Viridiplantae</taxon>
        <taxon>Streptophyta</taxon>
        <taxon>Embryophyta</taxon>
        <taxon>Tracheophyta</taxon>
        <taxon>Spermatophyta</taxon>
        <taxon>Magnoliopsida</taxon>
        <taxon>eudicotyledons</taxon>
        <taxon>Gunneridae</taxon>
        <taxon>Pentapetalae</taxon>
        <taxon>asterids</taxon>
        <taxon>lamiids</taxon>
        <taxon>Gentianales</taxon>
        <taxon>Rubiaceae</taxon>
        <taxon>Rubioideae</taxon>
        <taxon>Spermacoceae</taxon>
        <taxon>Hedyotis-Oldenlandia complex</taxon>
        <taxon>Oldenlandia</taxon>
    </lineage>
</organism>
<evidence type="ECO:0000256" key="1">
    <source>
        <dbReference type="ARBA" id="ARBA00004119"/>
    </source>
</evidence>
<dbReference type="InterPro" id="IPR038770">
    <property type="entry name" value="Na+/solute_symporter_sf"/>
</dbReference>
<dbReference type="Gene3D" id="1.20.1530.20">
    <property type="match status" value="1"/>
</dbReference>
<dbReference type="InterPro" id="IPR004710">
    <property type="entry name" value="Bilac:Na_transpt"/>
</dbReference>
<sequence length="420" mass="44471">MASISRIVAKDCKLHSWDALQRSSSGLSARTLPAKLSLRCGISVPDTGIGGLSIRTQPQRSLGAVSPSSSLNNSFSSRNVDVSCKAATNVPGDLPSSSPSGMTQYERIIETLTTLFPVWVILGTIIGIYKPSMVTWLETDLFTVGLGFLMLSMGLTLTFEDFRRCLRNPWTVGVGFLAQYLIKPMLGFFIAMTLKLSAPLATGLILVSCCPGGQASNVATYISKGNVALSVLMTTCSTIGAIVMTPLLTKLLAGQLVPVDAAGLAISTFQVVLVPTIVGVLANEFFPKFTSKIITVTPLIGVILTTLLCASPIGQVADVLKSQGAQLLLPVALLHAAAFFLGYWISKLSFGESTSRTISIECGMQSSALGFLLAQKHFTNPLVAVPSAVSVVCMALGGSGLAVYWRNQPIPVDDKDDFKE</sequence>
<dbReference type="PANTHER" id="PTHR10361:SF62">
    <property type="entry name" value="SODIUM_PYRUVATE COTRANSPORTER BASS2, CHLOROPLASTIC"/>
    <property type="match status" value="1"/>
</dbReference>
<proteinExistence type="inferred from homology"/>